<dbReference type="InterPro" id="IPR022398">
    <property type="entry name" value="Peptidase_S8_His-AS"/>
</dbReference>
<dbReference type="PROSITE" id="PS00136">
    <property type="entry name" value="SUBTILASE_ASP"/>
    <property type="match status" value="1"/>
</dbReference>
<dbReference type="InterPro" id="IPR023827">
    <property type="entry name" value="Peptidase_S8_Asp-AS"/>
</dbReference>
<dbReference type="GO" id="GO:0006508">
    <property type="term" value="P:proteolysis"/>
    <property type="evidence" value="ECO:0007669"/>
    <property type="project" value="UniProtKB-KW"/>
</dbReference>
<dbReference type="InterPro" id="IPR000209">
    <property type="entry name" value="Peptidase_S8/S53_dom"/>
</dbReference>
<dbReference type="PANTHER" id="PTHR43806:SF11">
    <property type="entry name" value="CEREVISIN-RELATED"/>
    <property type="match status" value="1"/>
</dbReference>
<evidence type="ECO:0000256" key="1">
    <source>
        <dbReference type="ARBA" id="ARBA00011073"/>
    </source>
</evidence>
<dbReference type="EMBL" id="JAVHJL010000003">
    <property type="protein sequence ID" value="KAK6506616.1"/>
    <property type="molecule type" value="Genomic_DNA"/>
</dbReference>
<keyword evidence="2 6" id="KW-0645">Protease</keyword>
<evidence type="ECO:0000256" key="4">
    <source>
        <dbReference type="ARBA" id="ARBA00022825"/>
    </source>
</evidence>
<dbReference type="Gene3D" id="3.40.50.200">
    <property type="entry name" value="Peptidase S8/S53 domain"/>
    <property type="match status" value="1"/>
</dbReference>
<evidence type="ECO:0000313" key="6">
    <source>
        <dbReference type="EMBL" id="KAK6506616.1"/>
    </source>
</evidence>
<comment type="caution">
    <text evidence="6">The sequence shown here is derived from an EMBL/GenBank/DDBJ whole genome shotgun (WGS) entry which is preliminary data.</text>
</comment>
<feature type="domain" description="Peptidase S8/S53" evidence="5">
    <location>
        <begin position="43"/>
        <end position="239"/>
    </location>
</feature>
<dbReference type="InterPro" id="IPR050131">
    <property type="entry name" value="Peptidase_S8_subtilisin-like"/>
</dbReference>
<evidence type="ECO:0000259" key="5">
    <source>
        <dbReference type="Pfam" id="PF00082"/>
    </source>
</evidence>
<dbReference type="InterPro" id="IPR036852">
    <property type="entry name" value="Peptidase_S8/S53_dom_sf"/>
</dbReference>
<dbReference type="CDD" id="cd00306">
    <property type="entry name" value="Peptidases_S8_S53"/>
    <property type="match status" value="1"/>
</dbReference>
<evidence type="ECO:0000313" key="7">
    <source>
        <dbReference type="Proteomes" id="UP001370758"/>
    </source>
</evidence>
<keyword evidence="3" id="KW-0378">Hydrolase</keyword>
<reference evidence="6 7" key="1">
    <citation type="submission" date="2023-08" db="EMBL/GenBank/DDBJ databases">
        <authorList>
            <person name="Palmer J.M."/>
        </authorList>
    </citation>
    <scope>NUCLEOTIDE SEQUENCE [LARGE SCALE GENOMIC DNA]</scope>
    <source>
        <strain evidence="6 7">TWF481</strain>
    </source>
</reference>
<dbReference type="GO" id="GO:0004252">
    <property type="term" value="F:serine-type endopeptidase activity"/>
    <property type="evidence" value="ECO:0007669"/>
    <property type="project" value="InterPro"/>
</dbReference>
<organism evidence="6 7">
    <name type="scientific">Arthrobotrys musiformis</name>
    <dbReference type="NCBI Taxonomy" id="47236"/>
    <lineage>
        <taxon>Eukaryota</taxon>
        <taxon>Fungi</taxon>
        <taxon>Dikarya</taxon>
        <taxon>Ascomycota</taxon>
        <taxon>Pezizomycotina</taxon>
        <taxon>Orbiliomycetes</taxon>
        <taxon>Orbiliales</taxon>
        <taxon>Orbiliaceae</taxon>
        <taxon>Arthrobotrys</taxon>
    </lineage>
</organism>
<accession>A0AAV9WDW5</accession>
<name>A0AAV9WDW5_9PEZI</name>
<dbReference type="PROSITE" id="PS00137">
    <property type="entry name" value="SUBTILASE_HIS"/>
    <property type="match status" value="1"/>
</dbReference>
<sequence>MTKSSVVPESLGDGFLDLEVLSQPPRASIEDLGGSFWNYEGRGKDQVVYVMDSGCDMNHPEVRNVKFRKDWIFGGTILQGDEKVDALDYIHYKHGTPVTGKIAGERTGVAQEAEIVVVKMTDGRGSINHDTIINSFVKVYDDILKNPGRNCIINFSSGWYHPNDRRYAWNDKAAALHEFHIAYNRLAMDVLKKLLDLPNVVLVAPVDNDTPGAPIYVYPARFGNLDEFENKIVVVGGYDPRTGYVSNPWDDYVRVAAFYIDGGLAVEYPAYPPKPTERQKRLQLESADGSSFVTGVIATILGTGISMADAIPYLYSQAYPRVEGGPNVVYNGIQIGQWTQNLWPAWYSPSPRVTNTPVKTIFRNGVALKTVYSTILGPSPRPVAKRTADVGGSSELP</sequence>
<evidence type="ECO:0000256" key="3">
    <source>
        <dbReference type="ARBA" id="ARBA00022801"/>
    </source>
</evidence>
<evidence type="ECO:0000256" key="2">
    <source>
        <dbReference type="ARBA" id="ARBA00022670"/>
    </source>
</evidence>
<dbReference type="Pfam" id="PF00082">
    <property type="entry name" value="Peptidase_S8"/>
    <property type="match status" value="1"/>
</dbReference>
<protein>
    <submittedName>
        <fullName evidence="6">Subtilisin-like serine protease</fullName>
    </submittedName>
</protein>
<dbReference type="AlphaFoldDB" id="A0AAV9WDW5"/>
<proteinExistence type="inferred from homology"/>
<gene>
    <name evidence="6" type="primary">SUB7</name>
    <name evidence="6" type="ORF">TWF481_005073</name>
</gene>
<dbReference type="Proteomes" id="UP001370758">
    <property type="component" value="Unassembled WGS sequence"/>
</dbReference>
<keyword evidence="4" id="KW-0720">Serine protease</keyword>
<keyword evidence="7" id="KW-1185">Reference proteome</keyword>
<dbReference type="PANTHER" id="PTHR43806">
    <property type="entry name" value="PEPTIDASE S8"/>
    <property type="match status" value="1"/>
</dbReference>
<dbReference type="SUPFAM" id="SSF52743">
    <property type="entry name" value="Subtilisin-like"/>
    <property type="match status" value="1"/>
</dbReference>
<comment type="similarity">
    <text evidence="1">Belongs to the peptidase S8 family.</text>
</comment>